<feature type="region of interest" description="Disordered" evidence="1">
    <location>
        <begin position="126"/>
        <end position="166"/>
    </location>
</feature>
<dbReference type="Proteomes" id="UP001519667">
    <property type="component" value="Unassembled WGS sequence"/>
</dbReference>
<proteinExistence type="predicted"/>
<name>A0ABS5XKX4_9GAMM</name>
<feature type="region of interest" description="Disordered" evidence="1">
    <location>
        <begin position="1"/>
        <end position="31"/>
    </location>
</feature>
<protein>
    <recommendedName>
        <fullName evidence="4">Tetratricopeptide repeat protein</fullName>
    </recommendedName>
</protein>
<organism evidence="2 3">
    <name type="scientific">Metapseudomonas boanensis</name>
    <dbReference type="NCBI Taxonomy" id="2822138"/>
    <lineage>
        <taxon>Bacteria</taxon>
        <taxon>Pseudomonadati</taxon>
        <taxon>Pseudomonadota</taxon>
        <taxon>Gammaproteobacteria</taxon>
        <taxon>Pseudomonadales</taxon>
        <taxon>Pseudomonadaceae</taxon>
        <taxon>Metapseudomonas</taxon>
    </lineage>
</organism>
<dbReference type="EMBL" id="JAGTIS010000012">
    <property type="protein sequence ID" value="MBT8768343.1"/>
    <property type="molecule type" value="Genomic_DNA"/>
</dbReference>
<evidence type="ECO:0008006" key="4">
    <source>
        <dbReference type="Google" id="ProtNLM"/>
    </source>
</evidence>
<evidence type="ECO:0000313" key="3">
    <source>
        <dbReference type="Proteomes" id="UP001519667"/>
    </source>
</evidence>
<comment type="caution">
    <text evidence="2">The sequence shown here is derived from an EMBL/GenBank/DDBJ whole genome shotgun (WGS) entry which is preliminary data.</text>
</comment>
<sequence length="213" mass="22832">MTLKPHKPDSSEQEMLEHYRRYSTDQPSPALDKQILEAASAQAGKGKPSLGERLQHWLASHGGRQRWSVALAGLATLGIGLSLTMRIQEQALEQFGAPPAQVSPIAAPAPMTKAAPATYASPPVQAEKKASAMADSVDETARQQAESASMQEASKTAGASSPLADPTASLRQVLALRQAGKREEAAKLLDDLMARYPQRDIAGELRELTRGRE</sequence>
<dbReference type="RefSeq" id="WP_215378591.1">
    <property type="nucleotide sequence ID" value="NZ_JAGTIS010000012.1"/>
</dbReference>
<gene>
    <name evidence="2" type="ORF">J7302_19735</name>
</gene>
<evidence type="ECO:0000313" key="2">
    <source>
        <dbReference type="EMBL" id="MBT8768343.1"/>
    </source>
</evidence>
<evidence type="ECO:0000256" key="1">
    <source>
        <dbReference type="SAM" id="MobiDB-lite"/>
    </source>
</evidence>
<accession>A0ABS5XKX4</accession>
<feature type="compositionally biased region" description="Polar residues" evidence="1">
    <location>
        <begin position="142"/>
        <end position="159"/>
    </location>
</feature>
<feature type="compositionally biased region" description="Basic and acidic residues" evidence="1">
    <location>
        <begin position="1"/>
        <end position="23"/>
    </location>
</feature>
<keyword evidence="3" id="KW-1185">Reference proteome</keyword>
<reference evidence="2 3" key="1">
    <citation type="submission" date="2021-04" db="EMBL/GenBank/DDBJ databases">
        <title>Pseudomonas boanensis sp. nov., a bacterium isolated from river water used for household purposes in Boane District, Mozambique.</title>
        <authorList>
            <person name="Nicklasson M."/>
            <person name="Martin-Rodriguez A.J."/>
            <person name="Thorell K."/>
            <person name="Neves L."/>
            <person name="Mussagy A."/>
            <person name="Rydberg H.A."/>
            <person name="Hernroth B."/>
            <person name="Svensson-Stadler L."/>
            <person name="Sjoling A."/>
        </authorList>
    </citation>
    <scope>NUCLEOTIDE SEQUENCE [LARGE SCALE GENOMIC DNA]</scope>
    <source>
        <strain evidence="2 3">DB1</strain>
    </source>
</reference>